<dbReference type="InterPro" id="IPR051206">
    <property type="entry name" value="NAMLAA_amidase_2"/>
</dbReference>
<name>A0A934UNA6_9SPHI</name>
<comment type="catalytic activity">
    <reaction evidence="1">
        <text>Hydrolyzes the link between N-acetylmuramoyl residues and L-amino acid residues in certain cell-wall glycopeptides.</text>
        <dbReference type="EC" id="3.5.1.28"/>
    </reaction>
</comment>
<comment type="caution">
    <text evidence="6">The sequence shown here is derived from an EMBL/GenBank/DDBJ whole genome shotgun (WGS) entry which is preliminary data.</text>
</comment>
<reference evidence="6" key="1">
    <citation type="submission" date="2020-12" db="EMBL/GenBank/DDBJ databases">
        <title>Bacterial novel species Mucilaginibacter sp. SD-g isolated from soil.</title>
        <authorList>
            <person name="Jung H.-Y."/>
        </authorList>
    </citation>
    <scope>NUCLEOTIDE SEQUENCE</scope>
    <source>
        <strain evidence="6">SD-g</strain>
    </source>
</reference>
<keyword evidence="3" id="KW-0378">Hydrolase</keyword>
<dbReference type="Proteomes" id="UP000613193">
    <property type="component" value="Unassembled WGS sequence"/>
</dbReference>
<evidence type="ECO:0000313" key="7">
    <source>
        <dbReference type="Proteomes" id="UP000613193"/>
    </source>
</evidence>
<keyword evidence="7" id="KW-1185">Reference proteome</keyword>
<evidence type="ECO:0000259" key="5">
    <source>
        <dbReference type="SMART" id="SM00644"/>
    </source>
</evidence>
<keyword evidence="4" id="KW-0961">Cell wall biogenesis/degradation</keyword>
<dbReference type="PROSITE" id="PS51257">
    <property type="entry name" value="PROKAR_LIPOPROTEIN"/>
    <property type="match status" value="1"/>
</dbReference>
<dbReference type="GO" id="GO:0009253">
    <property type="term" value="P:peptidoglycan catabolic process"/>
    <property type="evidence" value="ECO:0007669"/>
    <property type="project" value="InterPro"/>
</dbReference>
<organism evidence="6 7">
    <name type="scientific">Mucilaginibacter segetis</name>
    <dbReference type="NCBI Taxonomy" id="2793071"/>
    <lineage>
        <taxon>Bacteria</taxon>
        <taxon>Pseudomonadati</taxon>
        <taxon>Bacteroidota</taxon>
        <taxon>Sphingobacteriia</taxon>
        <taxon>Sphingobacteriales</taxon>
        <taxon>Sphingobacteriaceae</taxon>
        <taxon>Mucilaginibacter</taxon>
    </lineage>
</organism>
<proteinExistence type="predicted"/>
<accession>A0A934UNA6</accession>
<dbReference type="Pfam" id="PF01510">
    <property type="entry name" value="Amidase_2"/>
    <property type="match status" value="1"/>
</dbReference>
<dbReference type="InterPro" id="IPR036505">
    <property type="entry name" value="Amidase/PGRP_sf"/>
</dbReference>
<evidence type="ECO:0000256" key="2">
    <source>
        <dbReference type="ARBA" id="ARBA00011901"/>
    </source>
</evidence>
<feature type="domain" description="N-acetylmuramoyl-L-alanine amidase" evidence="5">
    <location>
        <begin position="64"/>
        <end position="195"/>
    </location>
</feature>
<evidence type="ECO:0000256" key="1">
    <source>
        <dbReference type="ARBA" id="ARBA00001561"/>
    </source>
</evidence>
<dbReference type="GO" id="GO:0071555">
    <property type="term" value="P:cell wall organization"/>
    <property type="evidence" value="ECO:0007669"/>
    <property type="project" value="UniProtKB-KW"/>
</dbReference>
<sequence length="274" mass="30912">MRKHYLLYYLLLSVIIVSCSPKGPYALTNKVYKKQVAVYAQTIQQETPPLLVDSNGTQIPAEWVGTVNFNLRKPNYVVIHYTAQDSTAQTLKTFTLVKTQVSAHYVIGKNGNVVHMLNDYMRAWHAGVGKWGNITDMNSCSIGIELDNNGHEPFSPKQINSLLALLTQLKKTYNIPTANFIGHQDVAPQRKIDPGVFFPWKLLAQKGFGYWTDTVMFPAPENFDSTTALKLIGYDTTDLNAAIIAFKSHFVQTDQTPVLTPCDLDILYNLYRKY</sequence>
<evidence type="ECO:0000256" key="4">
    <source>
        <dbReference type="ARBA" id="ARBA00023316"/>
    </source>
</evidence>
<dbReference type="GO" id="GO:0008745">
    <property type="term" value="F:N-acetylmuramoyl-L-alanine amidase activity"/>
    <property type="evidence" value="ECO:0007669"/>
    <property type="project" value="UniProtKB-EC"/>
</dbReference>
<dbReference type="InterPro" id="IPR002502">
    <property type="entry name" value="Amidase_domain"/>
</dbReference>
<dbReference type="AlphaFoldDB" id="A0A934UNA6"/>
<dbReference type="CDD" id="cd06583">
    <property type="entry name" value="PGRP"/>
    <property type="match status" value="1"/>
</dbReference>
<dbReference type="Gene3D" id="3.40.80.10">
    <property type="entry name" value="Peptidoglycan recognition protein-like"/>
    <property type="match status" value="1"/>
</dbReference>
<dbReference type="PANTHER" id="PTHR30417">
    <property type="entry name" value="N-ACETYLMURAMOYL-L-ALANINE AMIDASE AMID"/>
    <property type="match status" value="1"/>
</dbReference>
<dbReference type="GO" id="GO:0009254">
    <property type="term" value="P:peptidoglycan turnover"/>
    <property type="evidence" value="ECO:0007669"/>
    <property type="project" value="TreeGrafter"/>
</dbReference>
<dbReference type="SMART" id="SM00644">
    <property type="entry name" value="Ami_2"/>
    <property type="match status" value="1"/>
</dbReference>
<dbReference type="EC" id="3.5.1.28" evidence="2"/>
<evidence type="ECO:0000256" key="3">
    <source>
        <dbReference type="ARBA" id="ARBA00022801"/>
    </source>
</evidence>
<protein>
    <recommendedName>
        <fullName evidence="2">N-acetylmuramoyl-L-alanine amidase</fullName>
        <ecNumber evidence="2">3.5.1.28</ecNumber>
    </recommendedName>
</protein>
<gene>
    <name evidence="6" type="ORF">I5M19_12975</name>
</gene>
<dbReference type="SUPFAM" id="SSF55846">
    <property type="entry name" value="N-acetylmuramoyl-L-alanine amidase-like"/>
    <property type="match status" value="1"/>
</dbReference>
<dbReference type="EMBL" id="JAEHFW010000002">
    <property type="protein sequence ID" value="MBK0380229.1"/>
    <property type="molecule type" value="Genomic_DNA"/>
</dbReference>
<dbReference type="RefSeq" id="WP_200066757.1">
    <property type="nucleotide sequence ID" value="NZ_JAEHFW010000002.1"/>
</dbReference>
<dbReference type="GO" id="GO:0019867">
    <property type="term" value="C:outer membrane"/>
    <property type="evidence" value="ECO:0007669"/>
    <property type="project" value="TreeGrafter"/>
</dbReference>
<evidence type="ECO:0000313" key="6">
    <source>
        <dbReference type="EMBL" id="MBK0380229.1"/>
    </source>
</evidence>
<dbReference type="PANTHER" id="PTHR30417:SF1">
    <property type="entry name" value="N-ACETYLMURAMOYL-L-ALANINE AMIDASE AMID"/>
    <property type="match status" value="1"/>
</dbReference>